<dbReference type="EMBL" id="BMAU01021296">
    <property type="protein sequence ID" value="GFY10190.1"/>
    <property type="molecule type" value="Genomic_DNA"/>
</dbReference>
<proteinExistence type="predicted"/>
<gene>
    <name evidence="1" type="ORF">TNCV_2628691</name>
</gene>
<accession>A0A8X6VL45</accession>
<dbReference type="Proteomes" id="UP000887159">
    <property type="component" value="Unassembled WGS sequence"/>
</dbReference>
<evidence type="ECO:0000313" key="2">
    <source>
        <dbReference type="Proteomes" id="UP000887159"/>
    </source>
</evidence>
<dbReference type="AlphaFoldDB" id="A0A8X6VL45"/>
<sequence>MLLPNVLPCIKCSRYGTRDIKEISCLISPGVQREKRQPLGHDRCHLPHFLLSLRVRWRTSLPTPNKWPFCMRARLIRKIIEYQRCFIQTFLSEDSRAEGDSLLRRLRSHLHSRHQIKGWALE</sequence>
<comment type="caution">
    <text evidence="1">The sequence shown here is derived from an EMBL/GenBank/DDBJ whole genome shotgun (WGS) entry which is preliminary data.</text>
</comment>
<name>A0A8X6VL45_TRICX</name>
<evidence type="ECO:0000313" key="1">
    <source>
        <dbReference type="EMBL" id="GFY10190.1"/>
    </source>
</evidence>
<reference evidence="1" key="1">
    <citation type="submission" date="2020-08" db="EMBL/GenBank/DDBJ databases">
        <title>Multicomponent nature underlies the extraordinary mechanical properties of spider dragline silk.</title>
        <authorList>
            <person name="Kono N."/>
            <person name="Nakamura H."/>
            <person name="Mori M."/>
            <person name="Yoshida Y."/>
            <person name="Ohtoshi R."/>
            <person name="Malay A.D."/>
            <person name="Moran D.A.P."/>
            <person name="Tomita M."/>
            <person name="Numata K."/>
            <person name="Arakawa K."/>
        </authorList>
    </citation>
    <scope>NUCLEOTIDE SEQUENCE</scope>
</reference>
<keyword evidence="2" id="KW-1185">Reference proteome</keyword>
<organism evidence="1 2">
    <name type="scientific">Trichonephila clavipes</name>
    <name type="common">Golden silk orbweaver</name>
    <name type="synonym">Nephila clavipes</name>
    <dbReference type="NCBI Taxonomy" id="2585209"/>
    <lineage>
        <taxon>Eukaryota</taxon>
        <taxon>Metazoa</taxon>
        <taxon>Ecdysozoa</taxon>
        <taxon>Arthropoda</taxon>
        <taxon>Chelicerata</taxon>
        <taxon>Arachnida</taxon>
        <taxon>Araneae</taxon>
        <taxon>Araneomorphae</taxon>
        <taxon>Entelegynae</taxon>
        <taxon>Araneoidea</taxon>
        <taxon>Nephilidae</taxon>
        <taxon>Trichonephila</taxon>
    </lineage>
</organism>
<protein>
    <submittedName>
        <fullName evidence="1">Uncharacterized protein</fullName>
    </submittedName>
</protein>